<reference evidence="3" key="1">
    <citation type="journal article" date="2023" name="G3 (Bethesda)">
        <title>A reference genome for the long-term kleptoplast-retaining sea slug Elysia crispata morphotype clarki.</title>
        <authorList>
            <person name="Eastman K.E."/>
            <person name="Pendleton A.L."/>
            <person name="Shaikh M.A."/>
            <person name="Suttiyut T."/>
            <person name="Ogas R."/>
            <person name="Tomko P."/>
            <person name="Gavelis G."/>
            <person name="Widhalm J.R."/>
            <person name="Wisecaver J.H."/>
        </authorList>
    </citation>
    <scope>NUCLEOTIDE SEQUENCE</scope>
    <source>
        <strain evidence="3">ECLA1</strain>
    </source>
</reference>
<dbReference type="Gene3D" id="3.90.215.10">
    <property type="entry name" value="Gamma Fibrinogen, chain A, domain 1"/>
    <property type="match status" value="1"/>
</dbReference>
<dbReference type="GO" id="GO:0005615">
    <property type="term" value="C:extracellular space"/>
    <property type="evidence" value="ECO:0007669"/>
    <property type="project" value="TreeGrafter"/>
</dbReference>
<evidence type="ECO:0000313" key="3">
    <source>
        <dbReference type="EMBL" id="KAK3800724.1"/>
    </source>
</evidence>
<dbReference type="SUPFAM" id="SSF56496">
    <property type="entry name" value="Fibrinogen C-terminal domain-like"/>
    <property type="match status" value="1"/>
</dbReference>
<gene>
    <name evidence="3" type="ORF">RRG08_003129</name>
</gene>
<feature type="signal peptide" evidence="1">
    <location>
        <begin position="1"/>
        <end position="23"/>
    </location>
</feature>
<dbReference type="Proteomes" id="UP001283361">
    <property type="component" value="Unassembled WGS sequence"/>
</dbReference>
<name>A0AAE1B6F6_9GAST</name>
<evidence type="ECO:0000256" key="1">
    <source>
        <dbReference type="SAM" id="SignalP"/>
    </source>
</evidence>
<comment type="caution">
    <text evidence="3">The sequence shown here is derived from an EMBL/GenBank/DDBJ whole genome shotgun (WGS) entry which is preliminary data.</text>
</comment>
<dbReference type="Pfam" id="PF00147">
    <property type="entry name" value="Fibrinogen_C"/>
    <property type="match status" value="1"/>
</dbReference>
<dbReference type="Gene3D" id="4.10.530.10">
    <property type="entry name" value="Gamma-fibrinogen Carboxyl Terminal Fragment, domain 2"/>
    <property type="match status" value="1"/>
</dbReference>
<dbReference type="InterPro" id="IPR014716">
    <property type="entry name" value="Fibrinogen_a/b/g_C_1"/>
</dbReference>
<protein>
    <recommendedName>
        <fullName evidence="2">Fibrinogen C-terminal domain-containing protein</fullName>
    </recommendedName>
</protein>
<dbReference type="PROSITE" id="PS51406">
    <property type="entry name" value="FIBRINOGEN_C_2"/>
    <property type="match status" value="1"/>
</dbReference>
<dbReference type="InterPro" id="IPR050373">
    <property type="entry name" value="Fibrinogen_C-term_domain"/>
</dbReference>
<dbReference type="InterPro" id="IPR036056">
    <property type="entry name" value="Fibrinogen-like_C"/>
</dbReference>
<dbReference type="EMBL" id="JAWDGP010000422">
    <property type="protein sequence ID" value="KAK3800724.1"/>
    <property type="molecule type" value="Genomic_DNA"/>
</dbReference>
<dbReference type="AlphaFoldDB" id="A0AAE1B6F6"/>
<accession>A0AAE1B6F6</accession>
<dbReference type="Gene3D" id="1.20.120.20">
    <property type="entry name" value="Apolipoprotein"/>
    <property type="match status" value="1"/>
</dbReference>
<feature type="domain" description="Fibrinogen C-terminal" evidence="2">
    <location>
        <begin position="342"/>
        <end position="553"/>
    </location>
</feature>
<sequence>MLQKCAFLLLLLVSFYVTRFCKGLELSLDEDTMIVPGNRATCGTLRCTDEADLSQKLTISKMSVFRKGHFGEGESLITSVSKGQPLISRNNNGAKIDGSWSKHRAEITLFLLRPGECRGTQFSCEVHAVDDEGKEIVSRSSVWKPDGKDAAAGECSGRDVAAQLKDDIKQIKVWLEKAVDKLENRVEDKIVTLQTRMDDKIINLQSRIDDKISTFENRLEDKLLSTQNRFDDNVRQLENRLEDKLDLRVMPAAPTSNQTQERCMSNFDAAEVVLNETILSLESMFNATTTQAILDIHQMFESEKGIFLADASRMSDKIRATLDKLATYSNISNSTEIAATLGMRPTRKTSCDRQSSESDRPVLESYHVITPPFGESPYVCDPHTSGGGWIVIQRRTTGNVDFEKDWASYKEGFGAFDDDFWLGNDLIHELTSKGTYELRVDLKHHGNSLFAHYSYFYLEDETKNYALRLGTFSGTADDVFPFRKSIPFSTWDRDNDGVADVSCALKYRGGWWFWPANCFNSFLNGKWVPETSSRPRWGENSVVFSEMKMRRVQG</sequence>
<dbReference type="CDD" id="cd00087">
    <property type="entry name" value="FReD"/>
    <property type="match status" value="1"/>
</dbReference>
<dbReference type="InterPro" id="IPR002181">
    <property type="entry name" value="Fibrinogen_a/b/g_C_dom"/>
</dbReference>
<feature type="chain" id="PRO_5042024318" description="Fibrinogen C-terminal domain-containing protein" evidence="1">
    <location>
        <begin position="24"/>
        <end position="554"/>
    </location>
</feature>
<evidence type="ECO:0000313" key="4">
    <source>
        <dbReference type="Proteomes" id="UP001283361"/>
    </source>
</evidence>
<keyword evidence="4" id="KW-1185">Reference proteome</keyword>
<evidence type="ECO:0000259" key="2">
    <source>
        <dbReference type="PROSITE" id="PS51406"/>
    </source>
</evidence>
<proteinExistence type="predicted"/>
<dbReference type="SMART" id="SM00186">
    <property type="entry name" value="FBG"/>
    <property type="match status" value="1"/>
</dbReference>
<organism evidence="3 4">
    <name type="scientific">Elysia crispata</name>
    <name type="common">lettuce slug</name>
    <dbReference type="NCBI Taxonomy" id="231223"/>
    <lineage>
        <taxon>Eukaryota</taxon>
        <taxon>Metazoa</taxon>
        <taxon>Spiralia</taxon>
        <taxon>Lophotrochozoa</taxon>
        <taxon>Mollusca</taxon>
        <taxon>Gastropoda</taxon>
        <taxon>Heterobranchia</taxon>
        <taxon>Euthyneura</taxon>
        <taxon>Panpulmonata</taxon>
        <taxon>Sacoglossa</taxon>
        <taxon>Placobranchoidea</taxon>
        <taxon>Plakobranchidae</taxon>
        <taxon>Elysia</taxon>
    </lineage>
</organism>
<dbReference type="PANTHER" id="PTHR19143">
    <property type="entry name" value="FIBRINOGEN/TENASCIN/ANGIOPOEITIN"/>
    <property type="match status" value="1"/>
</dbReference>
<keyword evidence="1" id="KW-0732">Signal</keyword>